<protein>
    <submittedName>
        <fullName evidence="3">DNA protecting protein DprA</fullName>
    </submittedName>
</protein>
<evidence type="ECO:0000256" key="1">
    <source>
        <dbReference type="ARBA" id="ARBA00006525"/>
    </source>
</evidence>
<dbReference type="InterPro" id="IPR010994">
    <property type="entry name" value="RuvA_2-like"/>
</dbReference>
<comment type="similarity">
    <text evidence="1">Belongs to the DprA/Smf family.</text>
</comment>
<sequence length="364" mass="39688">MDVFAAALASAPGLGNKRISALLEYFRNAENVWNASGEEIKNAHILPAKVLTNFLNHRVRADINLYYKRMKTAGIGCITCKDSCYPKLLLHTHSPPAVLFYKGGLPSCSKTIAVVGSRKSTPYGDKVAYQIAKELSEKHVTIISGGARGIDTQAHIGALDGGGYTVIVAAFGLDYVYPPENKSLFEKVISSGGAIISEYPLGTAPLGRQFPARNRIIAGLSYGVVVIEATKRSGALITVDFALEEGRDVFSVPGSIYSVSSEGTNELLRKGAICVTTGDDIIIEYDWGMNLETNINKKSFVSKEETLTVEEEMVYRFCSTGTYIREEDLLDQLKYSVSQLKMILMSLQLKEKIKEVSSGVFVSI</sequence>
<dbReference type="PANTHER" id="PTHR43022">
    <property type="entry name" value="PROTEIN SMF"/>
    <property type="match status" value="1"/>
</dbReference>
<dbReference type="Proteomes" id="UP000094757">
    <property type="component" value="Chromosome"/>
</dbReference>
<dbReference type="NCBIfam" id="TIGR00732">
    <property type="entry name" value="dprA"/>
    <property type="match status" value="1"/>
</dbReference>
<dbReference type="AlphaFoldDB" id="A0A1B3WCN9"/>
<dbReference type="RefSeq" id="WP_069176772.1">
    <property type="nucleotide sequence ID" value="NZ_CP017037.1"/>
</dbReference>
<proteinExistence type="inferred from homology"/>
<dbReference type="InterPro" id="IPR003488">
    <property type="entry name" value="DprA"/>
</dbReference>
<reference evidence="4" key="1">
    <citation type="submission" date="2016-08" db="EMBL/GenBank/DDBJ databases">
        <authorList>
            <person name="Holder M.E."/>
            <person name="Ajami N.J."/>
            <person name="Petrosino J.F."/>
        </authorList>
    </citation>
    <scope>NUCLEOTIDE SEQUENCE [LARGE SCALE GENOMIC DNA]</scope>
    <source>
        <strain evidence="4">F0677</strain>
    </source>
</reference>
<dbReference type="KEGG" id="dpn:BCB69_01275"/>
<accession>A0A1B3WCN9</accession>
<dbReference type="STRING" id="39950.BCB69_01275"/>
<evidence type="ECO:0000313" key="4">
    <source>
        <dbReference type="Proteomes" id="UP000094757"/>
    </source>
</evidence>
<gene>
    <name evidence="3" type="ORF">BCB69_01275</name>
</gene>
<dbReference type="SUPFAM" id="SSF47781">
    <property type="entry name" value="RuvA domain 2-like"/>
    <property type="match status" value="1"/>
</dbReference>
<feature type="domain" description="Smf/DprA SLOG" evidence="2">
    <location>
        <begin position="77"/>
        <end position="285"/>
    </location>
</feature>
<dbReference type="EMBL" id="CP017037">
    <property type="protein sequence ID" value="AOH38733.1"/>
    <property type="molecule type" value="Genomic_DNA"/>
</dbReference>
<dbReference type="SUPFAM" id="SSF102405">
    <property type="entry name" value="MCP/YpsA-like"/>
    <property type="match status" value="1"/>
</dbReference>
<dbReference type="Gene3D" id="3.40.50.450">
    <property type="match status" value="1"/>
</dbReference>
<dbReference type="Pfam" id="PF02481">
    <property type="entry name" value="DNA_processg_A"/>
    <property type="match status" value="1"/>
</dbReference>
<name>A0A1B3WCN9_9FIRM</name>
<evidence type="ECO:0000259" key="2">
    <source>
        <dbReference type="Pfam" id="PF02481"/>
    </source>
</evidence>
<dbReference type="GO" id="GO:0009294">
    <property type="term" value="P:DNA-mediated transformation"/>
    <property type="evidence" value="ECO:0007669"/>
    <property type="project" value="InterPro"/>
</dbReference>
<dbReference type="PANTHER" id="PTHR43022:SF1">
    <property type="entry name" value="PROTEIN SMF"/>
    <property type="match status" value="1"/>
</dbReference>
<evidence type="ECO:0000313" key="3">
    <source>
        <dbReference type="EMBL" id="AOH38733.1"/>
    </source>
</evidence>
<dbReference type="InterPro" id="IPR057666">
    <property type="entry name" value="DrpA_SLOG"/>
</dbReference>
<organism evidence="3 4">
    <name type="scientific">Dialister pneumosintes</name>
    <dbReference type="NCBI Taxonomy" id="39950"/>
    <lineage>
        <taxon>Bacteria</taxon>
        <taxon>Bacillati</taxon>
        <taxon>Bacillota</taxon>
        <taxon>Negativicutes</taxon>
        <taxon>Veillonellales</taxon>
        <taxon>Veillonellaceae</taxon>
        <taxon>Dialister</taxon>
    </lineage>
</organism>